<dbReference type="InterPro" id="IPR057326">
    <property type="entry name" value="KR_dom"/>
</dbReference>
<dbReference type="Gene3D" id="3.40.50.720">
    <property type="entry name" value="NAD(P)-binding Rossmann-like Domain"/>
    <property type="match status" value="1"/>
</dbReference>
<comment type="caution">
    <text evidence="5">The sequence shown here is derived from an EMBL/GenBank/DDBJ whole genome shotgun (WGS) entry which is preliminary data.</text>
</comment>
<dbReference type="InterPro" id="IPR002347">
    <property type="entry name" value="SDR_fam"/>
</dbReference>
<dbReference type="SMART" id="SM00822">
    <property type="entry name" value="PKS_KR"/>
    <property type="match status" value="1"/>
</dbReference>
<name>A0A2H3NQ26_9BACT</name>
<dbReference type="EMBL" id="PDEP01000001">
    <property type="protein sequence ID" value="PEN09343.1"/>
    <property type="molecule type" value="Genomic_DNA"/>
</dbReference>
<keyword evidence="2" id="KW-0560">Oxidoreductase</keyword>
<dbReference type="PRINTS" id="PR00081">
    <property type="entry name" value="GDHRDH"/>
</dbReference>
<feature type="domain" description="Ketoreductase" evidence="4">
    <location>
        <begin position="7"/>
        <end position="193"/>
    </location>
</feature>
<dbReference type="PROSITE" id="PS00061">
    <property type="entry name" value="ADH_SHORT"/>
    <property type="match status" value="1"/>
</dbReference>
<dbReference type="RefSeq" id="WP_098060742.1">
    <property type="nucleotide sequence ID" value="NZ_PDEP01000001.1"/>
</dbReference>
<dbReference type="PANTHER" id="PTHR43115:SF4">
    <property type="entry name" value="DEHYDROGENASE_REDUCTASE SDR FAMILY MEMBER 11"/>
    <property type="match status" value="1"/>
</dbReference>
<evidence type="ECO:0000259" key="4">
    <source>
        <dbReference type="SMART" id="SM00822"/>
    </source>
</evidence>
<proteinExistence type="inferred from homology"/>
<dbReference type="FunFam" id="3.40.50.720:FF:000047">
    <property type="entry name" value="NADP-dependent L-serine/L-allo-threonine dehydrogenase"/>
    <property type="match status" value="1"/>
</dbReference>
<evidence type="ECO:0000313" key="6">
    <source>
        <dbReference type="Proteomes" id="UP000221024"/>
    </source>
</evidence>
<dbReference type="OrthoDB" id="9775296at2"/>
<dbReference type="PRINTS" id="PR00080">
    <property type="entry name" value="SDRFAMILY"/>
</dbReference>
<comment type="similarity">
    <text evidence="1 3">Belongs to the short-chain dehydrogenases/reductases (SDR) family.</text>
</comment>
<dbReference type="InterPro" id="IPR036291">
    <property type="entry name" value="NAD(P)-bd_dom_sf"/>
</dbReference>
<gene>
    <name evidence="5" type="ORF">CRI93_01025</name>
</gene>
<dbReference type="AlphaFoldDB" id="A0A2H3NQ26"/>
<keyword evidence="6" id="KW-1185">Reference proteome</keyword>
<evidence type="ECO:0000313" key="5">
    <source>
        <dbReference type="EMBL" id="PEN09343.1"/>
    </source>
</evidence>
<organism evidence="5 6">
    <name type="scientific">Longimonas halophila</name>
    <dbReference type="NCBI Taxonomy" id="1469170"/>
    <lineage>
        <taxon>Bacteria</taxon>
        <taxon>Pseudomonadati</taxon>
        <taxon>Rhodothermota</taxon>
        <taxon>Rhodothermia</taxon>
        <taxon>Rhodothermales</taxon>
        <taxon>Salisaetaceae</taxon>
        <taxon>Longimonas</taxon>
    </lineage>
</organism>
<dbReference type="Proteomes" id="UP000221024">
    <property type="component" value="Unassembled WGS sequence"/>
</dbReference>
<evidence type="ECO:0000256" key="2">
    <source>
        <dbReference type="ARBA" id="ARBA00023002"/>
    </source>
</evidence>
<dbReference type="SUPFAM" id="SSF51735">
    <property type="entry name" value="NAD(P)-binding Rossmann-fold domains"/>
    <property type="match status" value="1"/>
</dbReference>
<dbReference type="Pfam" id="PF00106">
    <property type="entry name" value="adh_short"/>
    <property type="match status" value="1"/>
</dbReference>
<accession>A0A2H3NQ26</accession>
<dbReference type="InterPro" id="IPR020904">
    <property type="entry name" value="Sc_DH/Rdtase_CS"/>
</dbReference>
<evidence type="ECO:0000256" key="3">
    <source>
        <dbReference type="RuleBase" id="RU000363"/>
    </source>
</evidence>
<reference evidence="5 6" key="1">
    <citation type="submission" date="2017-10" db="EMBL/GenBank/DDBJ databases">
        <title>Draft genome of Longimonas halophila.</title>
        <authorList>
            <person name="Goh K.M."/>
            <person name="Shamsir M.S."/>
            <person name="Lim S.W."/>
        </authorList>
    </citation>
    <scope>NUCLEOTIDE SEQUENCE [LARGE SCALE GENOMIC DNA]</scope>
    <source>
        <strain evidence="5 6">KCTC 42399</strain>
    </source>
</reference>
<protein>
    <submittedName>
        <fullName evidence="5">Oxidoreductase</fullName>
    </submittedName>
</protein>
<sequence>MAELTDQVIVITGASSGIGEATARLLAEKGARVVLAARREERLNELRDSIEADGGTALVVPTDVTDREAVGHLINTAHETYGRLDVLVNNAGLMPLSMMEKTHEDEWEQMVDVNIKGVLYGIGAALPIMTEQGHGHVVNVSSVAGRRLFPGGAVYCGTKFFVRALSEGMRNELSNKHNIRVTSIEPGAVATELTHTITDEDILANFEGMEMTPLESIDIAESILYAISAPDRVNVEELLVMPTEQAM</sequence>
<evidence type="ECO:0000256" key="1">
    <source>
        <dbReference type="ARBA" id="ARBA00006484"/>
    </source>
</evidence>
<dbReference type="GO" id="GO:0016616">
    <property type="term" value="F:oxidoreductase activity, acting on the CH-OH group of donors, NAD or NADP as acceptor"/>
    <property type="evidence" value="ECO:0007669"/>
    <property type="project" value="UniProtKB-ARBA"/>
</dbReference>
<dbReference type="PANTHER" id="PTHR43115">
    <property type="entry name" value="DEHYDROGENASE/REDUCTASE SDR FAMILY MEMBER 11"/>
    <property type="match status" value="1"/>
</dbReference>